<dbReference type="GO" id="GO:0035251">
    <property type="term" value="F:UDP-glucosyltransferase activity"/>
    <property type="evidence" value="ECO:0007669"/>
    <property type="project" value="InterPro"/>
</dbReference>
<evidence type="ECO:0000256" key="1">
    <source>
        <dbReference type="SAM" id="Phobius"/>
    </source>
</evidence>
<feature type="transmembrane region" description="Helical" evidence="1">
    <location>
        <begin position="107"/>
        <end position="128"/>
    </location>
</feature>
<keyword evidence="3" id="KW-1185">Reference proteome</keyword>
<proteinExistence type="predicted"/>
<keyword evidence="1" id="KW-0812">Transmembrane</keyword>
<keyword evidence="1" id="KW-0472">Membrane</keyword>
<dbReference type="Gene3D" id="3.40.50.2000">
    <property type="entry name" value="Glycogen Phosphorylase B"/>
    <property type="match status" value="1"/>
</dbReference>
<gene>
    <name evidence="2" type="ORF">SEVIR_8G067500v2</name>
</gene>
<dbReference type="OMA" id="GEAKEYY"/>
<organism evidence="2 3">
    <name type="scientific">Setaria viridis</name>
    <name type="common">Green bristlegrass</name>
    <name type="synonym">Setaria italica subsp. viridis</name>
    <dbReference type="NCBI Taxonomy" id="4556"/>
    <lineage>
        <taxon>Eukaryota</taxon>
        <taxon>Viridiplantae</taxon>
        <taxon>Streptophyta</taxon>
        <taxon>Embryophyta</taxon>
        <taxon>Tracheophyta</taxon>
        <taxon>Spermatophyta</taxon>
        <taxon>Magnoliopsida</taxon>
        <taxon>Liliopsida</taxon>
        <taxon>Poales</taxon>
        <taxon>Poaceae</taxon>
        <taxon>PACMAD clade</taxon>
        <taxon>Panicoideae</taxon>
        <taxon>Panicodae</taxon>
        <taxon>Paniceae</taxon>
        <taxon>Cenchrinae</taxon>
        <taxon>Setaria</taxon>
    </lineage>
</organism>
<dbReference type="EMBL" id="CM016559">
    <property type="protein sequence ID" value="TKV99801.1"/>
    <property type="molecule type" value="Genomic_DNA"/>
</dbReference>
<name>A0A4U6TE59_SETVI</name>
<keyword evidence="1" id="KW-1133">Transmembrane helix</keyword>
<dbReference type="PANTHER" id="PTHR48048">
    <property type="entry name" value="GLYCOSYLTRANSFERASE"/>
    <property type="match status" value="1"/>
</dbReference>
<protein>
    <submittedName>
        <fullName evidence="2">Uncharacterized protein</fullName>
    </submittedName>
</protein>
<dbReference type="PANTHER" id="PTHR48048:SF13">
    <property type="entry name" value="GLYCOSYLTRANSFERASE"/>
    <property type="match status" value="1"/>
</dbReference>
<dbReference type="Proteomes" id="UP000298652">
    <property type="component" value="Chromosome 8"/>
</dbReference>
<reference evidence="2" key="1">
    <citation type="submission" date="2019-03" db="EMBL/GenBank/DDBJ databases">
        <title>WGS assembly of Setaria viridis.</title>
        <authorList>
            <person name="Huang P."/>
            <person name="Jenkins J."/>
            <person name="Grimwood J."/>
            <person name="Barry K."/>
            <person name="Healey A."/>
            <person name="Mamidi S."/>
            <person name="Sreedasyam A."/>
            <person name="Shu S."/>
            <person name="Feldman M."/>
            <person name="Wu J."/>
            <person name="Yu Y."/>
            <person name="Chen C."/>
            <person name="Johnson J."/>
            <person name="Rokhsar D."/>
            <person name="Baxter I."/>
            <person name="Schmutz J."/>
            <person name="Brutnell T."/>
            <person name="Kellogg E."/>
        </authorList>
    </citation>
    <scope>NUCLEOTIDE SEQUENCE [LARGE SCALE GENOMIC DNA]</scope>
</reference>
<dbReference type="Gramene" id="TKV99801">
    <property type="protein sequence ID" value="TKV99801"/>
    <property type="gene ID" value="SEVIR_8G067500v2"/>
</dbReference>
<evidence type="ECO:0000313" key="3">
    <source>
        <dbReference type="Proteomes" id="UP000298652"/>
    </source>
</evidence>
<dbReference type="SUPFAM" id="SSF53756">
    <property type="entry name" value="UDP-Glycosyltransferase/glycogen phosphorylase"/>
    <property type="match status" value="1"/>
</dbReference>
<evidence type="ECO:0000313" key="2">
    <source>
        <dbReference type="EMBL" id="TKV99801.1"/>
    </source>
</evidence>
<sequence>MEATANATTTPPLKPVVLYPTPGMGHLFAMVELNRTLAAWGLTVTVIIVDPPYDPGAPGRFLLVVSAANPSISFHRLPPVDLPPVASKHYEALIMEAVRISNPHLRVILTAVVPAPSVLVVDMFSGVVLDEFSIPSYFFFTFGAPCLAFFLHLPILHARTTASFRYMGEELVSVLGVLPFPVMHAIHTTMERGDVAYDGFLATSAALLCCRGVIVNTFRSLEPRTIDAIITSHCTQPPGEPTRRSTASGC</sequence>
<accession>A0A4U6TE59</accession>
<dbReference type="InterPro" id="IPR050481">
    <property type="entry name" value="UDP-glycosyltransf_plant"/>
</dbReference>
<feature type="transmembrane region" description="Helical" evidence="1">
    <location>
        <begin position="134"/>
        <end position="156"/>
    </location>
</feature>
<dbReference type="AlphaFoldDB" id="A0A4U6TE59"/>